<dbReference type="InterPro" id="IPR005182">
    <property type="entry name" value="YdbS-like_PH"/>
</dbReference>
<accession>A0A6I6L4E5</accession>
<evidence type="ECO:0000259" key="2">
    <source>
        <dbReference type="Pfam" id="PF03703"/>
    </source>
</evidence>
<organism evidence="3 4">
    <name type="scientific">Sphingorhabdus lacus</name>
    <dbReference type="NCBI Taxonomy" id="392610"/>
    <lineage>
        <taxon>Bacteria</taxon>
        <taxon>Pseudomonadati</taxon>
        <taxon>Pseudomonadota</taxon>
        <taxon>Alphaproteobacteria</taxon>
        <taxon>Sphingomonadales</taxon>
        <taxon>Sphingomonadaceae</taxon>
        <taxon>Sphingorhabdus</taxon>
    </lineage>
</organism>
<name>A0A6I6L4E5_9SPHN</name>
<dbReference type="EMBL" id="CP035733">
    <property type="protein sequence ID" value="QGY80990.1"/>
    <property type="molecule type" value="Genomic_DNA"/>
</dbReference>
<feature type="transmembrane region" description="Helical" evidence="1">
    <location>
        <begin position="38"/>
        <end position="56"/>
    </location>
</feature>
<dbReference type="InterPro" id="IPR054839">
    <property type="entry name" value="puhB_PGC"/>
</dbReference>
<dbReference type="OrthoDB" id="7345733at2"/>
<dbReference type="Proteomes" id="UP000428803">
    <property type="component" value="Chromosome"/>
</dbReference>
<feature type="domain" description="YdbS-like PH" evidence="2">
    <location>
        <begin position="86"/>
        <end position="172"/>
    </location>
</feature>
<dbReference type="AlphaFoldDB" id="A0A6I6L4E5"/>
<dbReference type="RefSeq" id="WP_158900757.1">
    <property type="nucleotide sequence ID" value="NZ_CP035733.1"/>
</dbReference>
<keyword evidence="1" id="KW-0812">Transmembrane</keyword>
<keyword evidence="4" id="KW-1185">Reference proteome</keyword>
<keyword evidence="1" id="KW-0472">Membrane</keyword>
<dbReference type="Pfam" id="PF03703">
    <property type="entry name" value="bPH_2"/>
    <property type="match status" value="1"/>
</dbReference>
<evidence type="ECO:0000256" key="1">
    <source>
        <dbReference type="SAM" id="Phobius"/>
    </source>
</evidence>
<gene>
    <name evidence="3" type="ORF">EUU25_10380</name>
</gene>
<sequence>MSEYDHEPTRGLPGELPEDEHIIWQSAPDWKSLAKGALHIRLTVFYFVAIVLWAIARGDTNTAVAVSVLGTVVVSLFTLFAWGVGRTTVYTLTNKRIVLRVGVALNKCINLPLSEIESANLKMLPEGHGNIVLSLKGMPRLGYLMLWPHARSMRFVRPQPMLRAIPDARNVASLLFKATQKVQPVAPVEVRQERDRNVPWAGVPA</sequence>
<dbReference type="NCBIfam" id="NF040894">
    <property type="entry name" value="puhB_PGC"/>
    <property type="match status" value="1"/>
</dbReference>
<reference evidence="4" key="1">
    <citation type="submission" date="2019-01" db="EMBL/GenBank/DDBJ databases">
        <title>Sphingorhabdus lacus sp.nov., isolated from an oligotrophic freshwater lake.</title>
        <authorList>
            <person name="Park M."/>
        </authorList>
    </citation>
    <scope>NUCLEOTIDE SEQUENCE [LARGE SCALE GENOMIC DNA]</scope>
    <source>
        <strain evidence="4">IMCC1753</strain>
    </source>
</reference>
<feature type="transmembrane region" description="Helical" evidence="1">
    <location>
        <begin position="62"/>
        <end position="85"/>
    </location>
</feature>
<evidence type="ECO:0000313" key="3">
    <source>
        <dbReference type="EMBL" id="QGY80990.1"/>
    </source>
</evidence>
<proteinExistence type="predicted"/>
<keyword evidence="1" id="KW-1133">Transmembrane helix</keyword>
<protein>
    <submittedName>
        <fullName evidence="3">PH domain-containing protein</fullName>
    </submittedName>
</protein>
<dbReference type="KEGG" id="slaa:EUU25_10380"/>
<evidence type="ECO:0000313" key="4">
    <source>
        <dbReference type="Proteomes" id="UP000428803"/>
    </source>
</evidence>